<dbReference type="GO" id="GO:0000922">
    <property type="term" value="C:spindle pole"/>
    <property type="evidence" value="ECO:0007669"/>
    <property type="project" value="InterPro"/>
</dbReference>
<feature type="domain" description="DUF5745" evidence="4">
    <location>
        <begin position="177"/>
        <end position="236"/>
    </location>
</feature>
<keyword evidence="1" id="KW-0175">Coiled coil</keyword>
<evidence type="ECO:0000313" key="5">
    <source>
        <dbReference type="EMBL" id="KAK7929879.1"/>
    </source>
</evidence>
<dbReference type="Proteomes" id="UP001460270">
    <property type="component" value="Unassembled WGS sequence"/>
</dbReference>
<proteinExistence type="predicted"/>
<keyword evidence="3" id="KW-0812">Transmembrane</keyword>
<sequence>MEYVNVPKTPSSPPISTKDKKLLRCVLLTFGLLCMLQATLNVTLRIFFYSDVSDLNGVCKNFTAQKRADLDEYFRDGWVYFNTSLYYISTAKRSWQGSRGYCLQRKADLIVINSKDEQEFTRKFHRLMGTQEAERDWVDVANELLSKCHLNLSLRKLTDCDANVFITLYESILGEKVPDYIADPRSQEDDIHNVQSVIDSLSLDYLQISLSHITGENVVRGHNESIKNLVEIFDGLLEYLNEDTSEESQNSEPNNSPHEDNQSEEKEPEGASLSSSAESAAQSSNHLHNSTNSDVVATNDGIQNSEEPPSACSPVSPQSEDIPSAVPLGLPSQSHTLHPECTSFQVTSTEEGLDQVTGQLPKPVPDSRSNSPPQAHSPALSERSSHQKSSTELDKETLELTNGGPKKVLFRTQPDVLFLTLQDEIRATDPCESDIEEDDLDTAHYHQTQHRRTGHRERAKRRGQEDVEPLSSRRQRNKKTEEELHNISENLSHRLEELDQMLKRVLCEPGESSEVRREDQHTHEGRTSRLCSDLQDPEQECSQPDPSSPLRSPQRESVEDSFFVDDGRQSNLNMPDQSKRERPTHRLSQRKLCKYLLDKMYQEEMERYEDKKRRSLTGRASELWTLSERRRLQDTPRKAPSLSVKDNDLLPVLAEELPHLHISSHVLGQMWQEQMQQVDRLHAMSSSRNQRRNKLSQQLEEAQRKHNLLVEINRKEQDHSRRLREFKERIQQQKSTQSKLREQRQQIARAKKYHNEYHVQHRARLMRARTKEERMFRQLFEEGLTIQKDRLIEQRAYAREQRLENQRRQEDLIKSMENYYKDQFSLLAEKLAQERQDIQVRKKAQEKALMKMKRELRSRMEREIRELQRIIIENDEDEYFQDLDVQRLRNQLHLASFSYNTSYLPSEGHISCFD</sequence>
<feature type="region of interest" description="Disordered" evidence="2">
    <location>
        <begin position="510"/>
        <end position="587"/>
    </location>
</feature>
<feature type="coiled-coil region" evidence="1">
    <location>
        <begin position="685"/>
        <end position="743"/>
    </location>
</feature>
<accession>A0AAW0PMJ0</accession>
<evidence type="ECO:0000256" key="3">
    <source>
        <dbReference type="SAM" id="Phobius"/>
    </source>
</evidence>
<feature type="compositionally biased region" description="Polar residues" evidence="2">
    <location>
        <begin position="540"/>
        <end position="551"/>
    </location>
</feature>
<comment type="caution">
    <text evidence="5">The sequence shown here is derived from an EMBL/GenBank/DDBJ whole genome shotgun (WGS) entry which is preliminary data.</text>
</comment>
<dbReference type="Pfam" id="PF19016">
    <property type="entry name" value="DUF5745"/>
    <property type="match status" value="1"/>
</dbReference>
<reference evidence="6" key="1">
    <citation type="submission" date="2024-04" db="EMBL/GenBank/DDBJ databases">
        <title>Salinicola lusitanus LLJ914,a marine bacterium isolated from the Okinawa Trough.</title>
        <authorList>
            <person name="Li J."/>
        </authorList>
    </citation>
    <scope>NUCLEOTIDE SEQUENCE [LARGE SCALE GENOMIC DNA]</scope>
</reference>
<dbReference type="PANTHER" id="PTHR22545">
    <property type="entry name" value="CENTROSOMAL PROTEIN OF 95 KDA"/>
    <property type="match status" value="1"/>
</dbReference>
<feature type="compositionally biased region" description="Basic and acidic residues" evidence="2">
    <location>
        <begin position="383"/>
        <end position="398"/>
    </location>
</feature>
<dbReference type="SUPFAM" id="SSF56436">
    <property type="entry name" value="C-type lectin-like"/>
    <property type="match status" value="1"/>
</dbReference>
<dbReference type="Gene3D" id="3.10.100.10">
    <property type="entry name" value="Mannose-Binding Protein A, subunit A"/>
    <property type="match status" value="1"/>
</dbReference>
<feature type="compositionally biased region" description="Acidic residues" evidence="2">
    <location>
        <begin position="431"/>
        <end position="440"/>
    </location>
</feature>
<evidence type="ECO:0000259" key="4">
    <source>
        <dbReference type="Pfam" id="PF19016"/>
    </source>
</evidence>
<dbReference type="GO" id="GO:0005813">
    <property type="term" value="C:centrosome"/>
    <property type="evidence" value="ECO:0007669"/>
    <property type="project" value="InterPro"/>
</dbReference>
<feature type="transmembrane region" description="Helical" evidence="3">
    <location>
        <begin position="21"/>
        <end position="40"/>
    </location>
</feature>
<dbReference type="InterPro" id="IPR016187">
    <property type="entry name" value="CTDL_fold"/>
</dbReference>
<feature type="region of interest" description="Disordered" evidence="2">
    <location>
        <begin position="430"/>
        <end position="485"/>
    </location>
</feature>
<gene>
    <name evidence="5" type="ORF">WMY93_006274</name>
</gene>
<keyword evidence="3" id="KW-0472">Membrane</keyword>
<dbReference type="AlphaFoldDB" id="A0AAW0PMJ0"/>
<name>A0AAW0PMJ0_9GOBI</name>
<feature type="compositionally biased region" description="Basic and acidic residues" evidence="2">
    <location>
        <begin position="257"/>
        <end position="269"/>
    </location>
</feature>
<keyword evidence="6" id="KW-1185">Reference proteome</keyword>
<dbReference type="EMBL" id="JBBPFD010000004">
    <property type="protein sequence ID" value="KAK7929879.1"/>
    <property type="molecule type" value="Genomic_DNA"/>
</dbReference>
<dbReference type="InterPro" id="IPR044039">
    <property type="entry name" value="DUF5745"/>
</dbReference>
<dbReference type="PANTHER" id="PTHR22545:SF0">
    <property type="entry name" value="CENTROSOMAL PROTEIN OF 95 KDA"/>
    <property type="match status" value="1"/>
</dbReference>
<evidence type="ECO:0000256" key="1">
    <source>
        <dbReference type="SAM" id="Coils"/>
    </source>
</evidence>
<dbReference type="InterPro" id="IPR026619">
    <property type="entry name" value="CEP95"/>
</dbReference>
<keyword evidence="3" id="KW-1133">Transmembrane helix</keyword>
<evidence type="ECO:0000256" key="2">
    <source>
        <dbReference type="SAM" id="MobiDB-lite"/>
    </source>
</evidence>
<feature type="compositionally biased region" description="Polar residues" evidence="2">
    <location>
        <begin position="331"/>
        <end position="350"/>
    </location>
</feature>
<protein>
    <recommendedName>
        <fullName evidence="4">DUF5745 domain-containing protein</fullName>
    </recommendedName>
</protein>
<feature type="compositionally biased region" description="Polar residues" evidence="2">
    <location>
        <begin position="285"/>
        <end position="321"/>
    </location>
</feature>
<feature type="compositionally biased region" description="Basic and acidic residues" evidence="2">
    <location>
        <begin position="513"/>
        <end position="527"/>
    </location>
</feature>
<dbReference type="InterPro" id="IPR016186">
    <property type="entry name" value="C-type_lectin-like/link_sf"/>
</dbReference>
<feature type="region of interest" description="Disordered" evidence="2">
    <location>
        <begin position="243"/>
        <end position="411"/>
    </location>
</feature>
<feature type="coiled-coil region" evidence="1">
    <location>
        <begin position="828"/>
        <end position="877"/>
    </location>
</feature>
<feature type="compositionally biased region" description="Low complexity" evidence="2">
    <location>
        <begin position="247"/>
        <end position="256"/>
    </location>
</feature>
<organism evidence="5 6">
    <name type="scientific">Mugilogobius chulae</name>
    <name type="common">yellowstripe goby</name>
    <dbReference type="NCBI Taxonomy" id="88201"/>
    <lineage>
        <taxon>Eukaryota</taxon>
        <taxon>Metazoa</taxon>
        <taxon>Chordata</taxon>
        <taxon>Craniata</taxon>
        <taxon>Vertebrata</taxon>
        <taxon>Euteleostomi</taxon>
        <taxon>Actinopterygii</taxon>
        <taxon>Neopterygii</taxon>
        <taxon>Teleostei</taxon>
        <taxon>Neoteleostei</taxon>
        <taxon>Acanthomorphata</taxon>
        <taxon>Gobiaria</taxon>
        <taxon>Gobiiformes</taxon>
        <taxon>Gobioidei</taxon>
        <taxon>Gobiidae</taxon>
        <taxon>Gobionellinae</taxon>
        <taxon>Mugilogobius</taxon>
    </lineage>
</organism>
<evidence type="ECO:0000313" key="6">
    <source>
        <dbReference type="Proteomes" id="UP001460270"/>
    </source>
</evidence>
<feature type="compositionally biased region" description="Low complexity" evidence="2">
    <location>
        <begin position="271"/>
        <end position="284"/>
    </location>
</feature>
<feature type="compositionally biased region" description="Basic residues" evidence="2">
    <location>
        <begin position="447"/>
        <end position="461"/>
    </location>
</feature>